<evidence type="ECO:0000313" key="2">
    <source>
        <dbReference type="Proteomes" id="UP000789920"/>
    </source>
</evidence>
<sequence length="73" mass="8498">QIREPGADEEQPETQQPKKRCKTMPFAQLLTNDESLCLLREAEEEAERTANEKGQKKEMPTQRRIAQETEKVQ</sequence>
<accession>A0ACA9SXH6</accession>
<feature type="non-terminal residue" evidence="1">
    <location>
        <position position="73"/>
    </location>
</feature>
<organism evidence="1 2">
    <name type="scientific">Racocetra persica</name>
    <dbReference type="NCBI Taxonomy" id="160502"/>
    <lineage>
        <taxon>Eukaryota</taxon>
        <taxon>Fungi</taxon>
        <taxon>Fungi incertae sedis</taxon>
        <taxon>Mucoromycota</taxon>
        <taxon>Glomeromycotina</taxon>
        <taxon>Glomeromycetes</taxon>
        <taxon>Diversisporales</taxon>
        <taxon>Gigasporaceae</taxon>
        <taxon>Racocetra</taxon>
    </lineage>
</organism>
<dbReference type="Proteomes" id="UP000789920">
    <property type="component" value="Unassembled WGS sequence"/>
</dbReference>
<feature type="non-terminal residue" evidence="1">
    <location>
        <position position="1"/>
    </location>
</feature>
<keyword evidence="2" id="KW-1185">Reference proteome</keyword>
<protein>
    <submittedName>
        <fullName evidence="1">34974_t:CDS:1</fullName>
    </submittedName>
</protein>
<evidence type="ECO:0000313" key="1">
    <source>
        <dbReference type="EMBL" id="CAG8849620.1"/>
    </source>
</evidence>
<name>A0ACA9SXH6_9GLOM</name>
<reference evidence="1" key="1">
    <citation type="submission" date="2021-06" db="EMBL/GenBank/DDBJ databases">
        <authorList>
            <person name="Kallberg Y."/>
            <person name="Tangrot J."/>
            <person name="Rosling A."/>
        </authorList>
    </citation>
    <scope>NUCLEOTIDE SEQUENCE</scope>
    <source>
        <strain evidence="1">MA461A</strain>
    </source>
</reference>
<gene>
    <name evidence="1" type="ORF">RPERSI_LOCUS35683</name>
</gene>
<proteinExistence type="predicted"/>
<comment type="caution">
    <text evidence="1">The sequence shown here is derived from an EMBL/GenBank/DDBJ whole genome shotgun (WGS) entry which is preliminary data.</text>
</comment>
<dbReference type="EMBL" id="CAJVQC010166561">
    <property type="protein sequence ID" value="CAG8849620.1"/>
    <property type="molecule type" value="Genomic_DNA"/>
</dbReference>